<sequence>IASSFSSASAIPTGIGSTAARSCLISARSASDTTAVYLSRISISFLNSSTSSCFSISFSN</sequence>
<organism evidence="1 2">
    <name type="scientific">Pristionchus fissidentatus</name>
    <dbReference type="NCBI Taxonomy" id="1538716"/>
    <lineage>
        <taxon>Eukaryota</taxon>
        <taxon>Metazoa</taxon>
        <taxon>Ecdysozoa</taxon>
        <taxon>Nematoda</taxon>
        <taxon>Chromadorea</taxon>
        <taxon>Rhabditida</taxon>
        <taxon>Rhabditina</taxon>
        <taxon>Diplogasteromorpha</taxon>
        <taxon>Diplogasteroidea</taxon>
        <taxon>Neodiplogasteridae</taxon>
        <taxon>Pristionchus</taxon>
    </lineage>
</organism>
<dbReference type="EMBL" id="BTSY01000007">
    <property type="protein sequence ID" value="GMT36209.1"/>
    <property type="molecule type" value="Genomic_DNA"/>
</dbReference>
<evidence type="ECO:0000313" key="2">
    <source>
        <dbReference type="Proteomes" id="UP001432322"/>
    </source>
</evidence>
<name>A0AAV5WZV5_9BILA</name>
<accession>A0AAV5WZV5</accession>
<evidence type="ECO:0008006" key="3">
    <source>
        <dbReference type="Google" id="ProtNLM"/>
    </source>
</evidence>
<protein>
    <recommendedName>
        <fullName evidence="3">Ribosomal protein</fullName>
    </recommendedName>
</protein>
<proteinExistence type="predicted"/>
<comment type="caution">
    <text evidence="1">The sequence shown here is derived from an EMBL/GenBank/DDBJ whole genome shotgun (WGS) entry which is preliminary data.</text>
</comment>
<dbReference type="AlphaFoldDB" id="A0AAV5WZV5"/>
<gene>
    <name evidence="1" type="ORF">PFISCL1PPCAC_27506</name>
</gene>
<evidence type="ECO:0000313" key="1">
    <source>
        <dbReference type="EMBL" id="GMT36209.1"/>
    </source>
</evidence>
<dbReference type="Proteomes" id="UP001432322">
    <property type="component" value="Unassembled WGS sequence"/>
</dbReference>
<reference evidence="1" key="1">
    <citation type="submission" date="2023-10" db="EMBL/GenBank/DDBJ databases">
        <title>Genome assembly of Pristionchus species.</title>
        <authorList>
            <person name="Yoshida K."/>
            <person name="Sommer R.J."/>
        </authorList>
    </citation>
    <scope>NUCLEOTIDE SEQUENCE</scope>
    <source>
        <strain evidence="1">RS5133</strain>
    </source>
</reference>
<keyword evidence="2" id="KW-1185">Reference proteome</keyword>
<feature type="non-terminal residue" evidence="1">
    <location>
        <position position="1"/>
    </location>
</feature>